<dbReference type="Gene3D" id="3.40.50.12780">
    <property type="entry name" value="N-terminal domain of ligase-like"/>
    <property type="match status" value="1"/>
</dbReference>
<dbReference type="InterPro" id="IPR045851">
    <property type="entry name" value="AMP-bd_C_sf"/>
</dbReference>
<proteinExistence type="inferred from homology"/>
<evidence type="ECO:0000256" key="1">
    <source>
        <dbReference type="ARBA" id="ARBA00006432"/>
    </source>
</evidence>
<evidence type="ECO:0000259" key="3">
    <source>
        <dbReference type="Pfam" id="PF13193"/>
    </source>
</evidence>
<sequence length="511" mass="54257">MTNHLFALIREALPAEAAAKTFIETPDGRRHSYADMLARSGAYANALVAAGVRPGDRVAVQVEKSAEVVFLYLGAVRAGAVFLPLNTAYTAAEVAYFLGDAEPALFVCDPAKRAALAPVAENAGTTRVLTLDAAGRGTIAEAADAQGADFADVARGPEDLAAILYTSGTTGRSKGAMLSHDNLASNARTLVEAWRFTADDMLIHALPVFHTHGLFVAINTVLASGGSMLFLPRLDAGLILKLMPRATSMMGVPTFYTRLLKDPGLTQAATAHMRLFTSGSAPLLAETHAEWQARTGHEILERYGMTETNMSTSNPYGGERIAGTVGFPLPGVELRVVDPDTGSALGPEQVGMIEVKGPNVFKGYWRMPEKTAAEFKVDGYFVTGDLGKVDGRGYVHIVGRGKDLIITGGFNVYPKEVETEIDAMPGVVESAVIGLPHADFGEGVTAIVVGAEDAPDEKAVLAYLEGRLARFKCPKRVLFADDLPRNAMGKVQKNILRDQHAGLYRDGAGAA</sequence>
<feature type="domain" description="AMP-dependent synthetase/ligase" evidence="2">
    <location>
        <begin position="20"/>
        <end position="365"/>
    </location>
</feature>
<accession>A0ABQ4QD97</accession>
<organism evidence="4 5">
    <name type="scientific">Methylobacterium cerastii</name>
    <dbReference type="NCBI Taxonomy" id="932741"/>
    <lineage>
        <taxon>Bacteria</taxon>
        <taxon>Pseudomonadati</taxon>
        <taxon>Pseudomonadota</taxon>
        <taxon>Alphaproteobacteria</taxon>
        <taxon>Hyphomicrobiales</taxon>
        <taxon>Methylobacteriaceae</taxon>
        <taxon>Methylobacterium</taxon>
    </lineage>
</organism>
<evidence type="ECO:0000313" key="5">
    <source>
        <dbReference type="Proteomes" id="UP001055117"/>
    </source>
</evidence>
<dbReference type="GO" id="GO:0016874">
    <property type="term" value="F:ligase activity"/>
    <property type="evidence" value="ECO:0007669"/>
    <property type="project" value="UniProtKB-KW"/>
</dbReference>
<dbReference type="Proteomes" id="UP001055117">
    <property type="component" value="Unassembled WGS sequence"/>
</dbReference>
<keyword evidence="5" id="KW-1185">Reference proteome</keyword>
<comment type="caution">
    <text evidence="4">The sequence shown here is derived from an EMBL/GenBank/DDBJ whole genome shotgun (WGS) entry which is preliminary data.</text>
</comment>
<dbReference type="Pfam" id="PF13193">
    <property type="entry name" value="AMP-binding_C"/>
    <property type="match status" value="1"/>
</dbReference>
<dbReference type="RefSeq" id="WP_238270787.1">
    <property type="nucleotide sequence ID" value="NZ_BPQG01000006.1"/>
</dbReference>
<gene>
    <name evidence="4" type="primary">lcfB_2</name>
    <name evidence="4" type="ORF">AFCDBAGC_0645</name>
</gene>
<evidence type="ECO:0000313" key="4">
    <source>
        <dbReference type="EMBL" id="GJD42805.1"/>
    </source>
</evidence>
<dbReference type="Pfam" id="PF00501">
    <property type="entry name" value="AMP-binding"/>
    <property type="match status" value="1"/>
</dbReference>
<dbReference type="EMBL" id="BPQG01000006">
    <property type="protein sequence ID" value="GJD42805.1"/>
    <property type="molecule type" value="Genomic_DNA"/>
</dbReference>
<dbReference type="PROSITE" id="PS00455">
    <property type="entry name" value="AMP_BINDING"/>
    <property type="match status" value="1"/>
</dbReference>
<dbReference type="InterPro" id="IPR020845">
    <property type="entry name" value="AMP-binding_CS"/>
</dbReference>
<comment type="similarity">
    <text evidence="1">Belongs to the ATP-dependent AMP-binding enzyme family.</text>
</comment>
<dbReference type="InterPro" id="IPR025110">
    <property type="entry name" value="AMP-bd_C"/>
</dbReference>
<dbReference type="SUPFAM" id="SSF56801">
    <property type="entry name" value="Acetyl-CoA synthetase-like"/>
    <property type="match status" value="1"/>
</dbReference>
<name>A0ABQ4QD97_9HYPH</name>
<dbReference type="CDD" id="cd05941">
    <property type="entry name" value="MCS"/>
    <property type="match status" value="1"/>
</dbReference>
<dbReference type="InterPro" id="IPR000873">
    <property type="entry name" value="AMP-dep_synth/lig_dom"/>
</dbReference>
<dbReference type="InterPro" id="IPR042099">
    <property type="entry name" value="ANL_N_sf"/>
</dbReference>
<dbReference type="PANTHER" id="PTHR43201:SF8">
    <property type="entry name" value="ACYL-COA SYNTHETASE FAMILY MEMBER 3"/>
    <property type="match status" value="1"/>
</dbReference>
<protein>
    <submittedName>
        <fullName evidence="4">Long-chain-fatty-acid--CoA ligase</fullName>
    </submittedName>
</protein>
<feature type="domain" description="AMP-binding enzyme C-terminal" evidence="3">
    <location>
        <begin position="416"/>
        <end position="490"/>
    </location>
</feature>
<keyword evidence="4" id="KW-0436">Ligase</keyword>
<evidence type="ECO:0000259" key="2">
    <source>
        <dbReference type="Pfam" id="PF00501"/>
    </source>
</evidence>
<reference evidence="4 5" key="1">
    <citation type="journal article" date="2021" name="Front. Microbiol.">
        <title>Comprehensive Comparative Genomics and Phenotyping of Methylobacterium Species.</title>
        <authorList>
            <person name="Alessa O."/>
            <person name="Ogura Y."/>
            <person name="Fujitani Y."/>
            <person name="Takami H."/>
            <person name="Hayashi T."/>
            <person name="Sahin N."/>
            <person name="Tani A."/>
        </authorList>
    </citation>
    <scope>NUCLEOTIDE SEQUENCE [LARGE SCALE GENOMIC DNA]</scope>
    <source>
        <strain evidence="4 5">DSM 23679</strain>
    </source>
</reference>
<dbReference type="Gene3D" id="3.30.300.30">
    <property type="match status" value="1"/>
</dbReference>
<dbReference type="NCBIfam" id="NF005702">
    <property type="entry name" value="PRK07514.1"/>
    <property type="match status" value="1"/>
</dbReference>
<dbReference type="PANTHER" id="PTHR43201">
    <property type="entry name" value="ACYL-COA SYNTHETASE"/>
    <property type="match status" value="1"/>
</dbReference>